<reference evidence="1" key="1">
    <citation type="submission" date="2020-05" db="EMBL/GenBank/DDBJ databases">
        <authorList>
            <person name="Chiriac C."/>
            <person name="Salcher M."/>
            <person name="Ghai R."/>
            <person name="Kavagutti S V."/>
        </authorList>
    </citation>
    <scope>NUCLEOTIDE SEQUENCE</scope>
</reference>
<organism evidence="1">
    <name type="scientific">freshwater metagenome</name>
    <dbReference type="NCBI Taxonomy" id="449393"/>
    <lineage>
        <taxon>unclassified sequences</taxon>
        <taxon>metagenomes</taxon>
        <taxon>ecological metagenomes</taxon>
    </lineage>
</organism>
<accession>A0A6J6EE71</accession>
<protein>
    <submittedName>
        <fullName evidence="1">Unannotated protein</fullName>
    </submittedName>
</protein>
<dbReference type="AlphaFoldDB" id="A0A6J6EE71"/>
<gene>
    <name evidence="1" type="ORF">UFOPK1683_00820</name>
</gene>
<sequence>MIRTGVRMGLWMGLGGPASAQDPHRVTRSQA</sequence>
<dbReference type="EMBL" id="CAEZTL010000087">
    <property type="protein sequence ID" value="CAB4573525.1"/>
    <property type="molecule type" value="Genomic_DNA"/>
</dbReference>
<name>A0A6J6EE71_9ZZZZ</name>
<evidence type="ECO:0000313" key="1">
    <source>
        <dbReference type="EMBL" id="CAB4573525.1"/>
    </source>
</evidence>
<proteinExistence type="predicted"/>